<evidence type="ECO:0000313" key="1">
    <source>
        <dbReference type="EMBL" id="XBG60542.1"/>
    </source>
</evidence>
<dbReference type="AlphaFoldDB" id="A0AAU7BQB0"/>
<protein>
    <submittedName>
        <fullName evidence="1">Uncharacterized protein</fullName>
    </submittedName>
</protein>
<accession>A0AAU7BQB0</accession>
<reference evidence="1" key="1">
    <citation type="submission" date="2024-05" db="EMBL/GenBank/DDBJ databases">
        <title>Pontimicrobium maritimus sp. nov., isolated form sea water.</title>
        <authorList>
            <person name="Muhammad N."/>
            <person name="Vuong T.Q."/>
            <person name="Han H.L."/>
            <person name="Kim S.-G."/>
        </authorList>
    </citation>
    <scope>NUCLEOTIDE SEQUENCE</scope>
    <source>
        <strain evidence="1">SW4</strain>
    </source>
</reference>
<organism evidence="1">
    <name type="scientific">Pontimicrobium sp. SW4</name>
    <dbReference type="NCBI Taxonomy" id="3153519"/>
    <lineage>
        <taxon>Bacteria</taxon>
        <taxon>Pseudomonadati</taxon>
        <taxon>Bacteroidota</taxon>
        <taxon>Flavobacteriia</taxon>
        <taxon>Flavobacteriales</taxon>
        <taxon>Flavobacteriaceae</taxon>
        <taxon>Pontimicrobium</taxon>
    </lineage>
</organism>
<dbReference type="EMBL" id="CP157199">
    <property type="protein sequence ID" value="XBG60542.1"/>
    <property type="molecule type" value="Genomic_DNA"/>
</dbReference>
<gene>
    <name evidence="1" type="ORF">ABGB03_11815</name>
</gene>
<name>A0AAU7BQB0_9FLAO</name>
<sequence length="103" mass="11927">MKFDTIQIQKNNYIYKVVSLYRVETKTDTIYIGEIILPGFIPNSRTLLLKEVLTIIGKNEGFSGFEVYPDCESIKIQQSSSGYSWQIREENRKNIVGKIMIDN</sequence>
<proteinExistence type="predicted"/>
<dbReference type="RefSeq" id="WP_347922772.1">
    <property type="nucleotide sequence ID" value="NZ_CP157199.1"/>
</dbReference>